<gene>
    <name evidence="1" type="ORF">ACFOUV_15985</name>
</gene>
<comment type="caution">
    <text evidence="1">The sequence shown here is derived from an EMBL/GenBank/DDBJ whole genome shotgun (WGS) entry which is preliminary data.</text>
</comment>
<sequence length="44" mass="4423">MVKVADKVVIVTGAGSGIGEIVARKFADFDTGIFIKVDGGGGVK</sequence>
<evidence type="ECO:0000313" key="1">
    <source>
        <dbReference type="EMBL" id="MFC4025297.1"/>
    </source>
</evidence>
<name>A0ABV8GZI5_9BACI</name>
<dbReference type="RefSeq" id="WP_379497783.1">
    <property type="nucleotide sequence ID" value="NZ_JBHSAO010000011.1"/>
</dbReference>
<accession>A0ABV8GZI5</accession>
<evidence type="ECO:0000313" key="2">
    <source>
        <dbReference type="Proteomes" id="UP001595772"/>
    </source>
</evidence>
<organism evidence="1 2">
    <name type="scientific">Oceanobacillus longus</name>
    <dbReference type="NCBI Taxonomy" id="930120"/>
    <lineage>
        <taxon>Bacteria</taxon>
        <taxon>Bacillati</taxon>
        <taxon>Bacillota</taxon>
        <taxon>Bacilli</taxon>
        <taxon>Bacillales</taxon>
        <taxon>Bacillaceae</taxon>
        <taxon>Oceanobacillus</taxon>
    </lineage>
</organism>
<reference evidence="2" key="1">
    <citation type="journal article" date="2019" name="Int. J. Syst. Evol. Microbiol.">
        <title>The Global Catalogue of Microorganisms (GCM) 10K type strain sequencing project: providing services to taxonomists for standard genome sequencing and annotation.</title>
        <authorList>
            <consortium name="The Broad Institute Genomics Platform"/>
            <consortium name="The Broad Institute Genome Sequencing Center for Infectious Disease"/>
            <person name="Wu L."/>
            <person name="Ma J."/>
        </authorList>
    </citation>
    <scope>NUCLEOTIDE SEQUENCE [LARGE SCALE GENOMIC DNA]</scope>
    <source>
        <strain evidence="2">IBRC-M 10703</strain>
    </source>
</reference>
<protein>
    <recommendedName>
        <fullName evidence="3">SDR family NAD(P)-dependent oxidoreductase</fullName>
    </recommendedName>
</protein>
<proteinExistence type="predicted"/>
<evidence type="ECO:0008006" key="3">
    <source>
        <dbReference type="Google" id="ProtNLM"/>
    </source>
</evidence>
<dbReference type="SUPFAM" id="SSF51735">
    <property type="entry name" value="NAD(P)-binding Rossmann-fold domains"/>
    <property type="match status" value="1"/>
</dbReference>
<dbReference type="EMBL" id="JBHSAO010000011">
    <property type="protein sequence ID" value="MFC4025297.1"/>
    <property type="molecule type" value="Genomic_DNA"/>
</dbReference>
<keyword evidence="2" id="KW-1185">Reference proteome</keyword>
<dbReference type="Gene3D" id="3.40.50.720">
    <property type="entry name" value="NAD(P)-binding Rossmann-like Domain"/>
    <property type="match status" value="1"/>
</dbReference>
<dbReference type="Proteomes" id="UP001595772">
    <property type="component" value="Unassembled WGS sequence"/>
</dbReference>
<dbReference type="InterPro" id="IPR036291">
    <property type="entry name" value="NAD(P)-bd_dom_sf"/>
</dbReference>